<protein>
    <recommendedName>
        <fullName evidence="2">Retrotransposon gag domain-containing protein</fullName>
    </recommendedName>
</protein>
<comment type="caution">
    <text evidence="3">The sequence shown here is derived from an EMBL/GenBank/DDBJ whole genome shotgun (WGS) entry which is preliminary data.</text>
</comment>
<feature type="domain" description="Retrotransposon gag" evidence="2">
    <location>
        <begin position="4"/>
        <end position="94"/>
    </location>
</feature>
<feature type="region of interest" description="Disordered" evidence="1">
    <location>
        <begin position="127"/>
        <end position="146"/>
    </location>
</feature>
<organism evidence="3 4">
    <name type="scientific">Hemibagrus guttatus</name>
    <dbReference type="NCBI Taxonomy" id="175788"/>
    <lineage>
        <taxon>Eukaryota</taxon>
        <taxon>Metazoa</taxon>
        <taxon>Chordata</taxon>
        <taxon>Craniata</taxon>
        <taxon>Vertebrata</taxon>
        <taxon>Euteleostomi</taxon>
        <taxon>Actinopterygii</taxon>
        <taxon>Neopterygii</taxon>
        <taxon>Teleostei</taxon>
        <taxon>Ostariophysi</taxon>
        <taxon>Siluriformes</taxon>
        <taxon>Bagridae</taxon>
        <taxon>Hemibagrus</taxon>
    </lineage>
</organism>
<keyword evidence="4" id="KW-1185">Reference proteome</keyword>
<dbReference type="InterPro" id="IPR032567">
    <property type="entry name" value="RTL1-rel"/>
</dbReference>
<dbReference type="EMBL" id="JAUCMX010000030">
    <property type="protein sequence ID" value="KAK3506661.1"/>
    <property type="molecule type" value="Genomic_DNA"/>
</dbReference>
<evidence type="ECO:0000313" key="3">
    <source>
        <dbReference type="EMBL" id="KAK3506661.1"/>
    </source>
</evidence>
<sequence length="197" mass="22202">MGFVMSLLSGPAQEWGIAEWNSDSAACSSFDIFAVELQRTFDPTKPRSEAAHKLARLQQGNRSVLNYSIEFRTLASSCKWDSQALIDMIYCGLSDKIKDEMVARDPPSDLNGLIEMAVRIDLRIQERNRERDTRTPPLFESQEKESSVPSVRAAVRVGQQPWLLTHHIPLGVENMKLAPRFTDDVTVSKTITTRPKP</sequence>
<evidence type="ECO:0000259" key="2">
    <source>
        <dbReference type="Pfam" id="PF03732"/>
    </source>
</evidence>
<dbReference type="Pfam" id="PF03732">
    <property type="entry name" value="Retrotrans_gag"/>
    <property type="match status" value="1"/>
</dbReference>
<reference evidence="3" key="1">
    <citation type="submission" date="2023-06" db="EMBL/GenBank/DDBJ databases">
        <title>Male Hemibagrus guttatus genome.</title>
        <authorList>
            <person name="Bian C."/>
        </authorList>
    </citation>
    <scope>NUCLEOTIDE SEQUENCE</scope>
    <source>
        <strain evidence="3">Male_cb2023</strain>
        <tissue evidence="3">Muscle</tissue>
    </source>
</reference>
<proteinExistence type="predicted"/>
<dbReference type="Proteomes" id="UP001274896">
    <property type="component" value="Unassembled WGS sequence"/>
</dbReference>
<evidence type="ECO:0000256" key="1">
    <source>
        <dbReference type="SAM" id="MobiDB-lite"/>
    </source>
</evidence>
<dbReference type="PANTHER" id="PTHR15503">
    <property type="entry name" value="LDOC1 RELATED"/>
    <property type="match status" value="1"/>
</dbReference>
<dbReference type="AlphaFoldDB" id="A0AAE0PR06"/>
<dbReference type="InterPro" id="IPR005162">
    <property type="entry name" value="Retrotrans_gag_dom"/>
</dbReference>
<accession>A0AAE0PR06</accession>
<evidence type="ECO:0000313" key="4">
    <source>
        <dbReference type="Proteomes" id="UP001274896"/>
    </source>
</evidence>
<gene>
    <name evidence="3" type="ORF">QTP70_013162</name>
</gene>
<dbReference type="PANTHER" id="PTHR15503:SF36">
    <property type="entry name" value="RETROTRANSPOSON GAG-LIKE PROTEIN 5"/>
    <property type="match status" value="1"/>
</dbReference>
<name>A0AAE0PR06_9TELE</name>